<accession>A0ABM6JP01</accession>
<evidence type="ECO:0000313" key="5">
    <source>
        <dbReference type="EMBL" id="ARD23075.1"/>
    </source>
</evidence>
<keyword evidence="2" id="KW-0863">Zinc-finger</keyword>
<gene>
    <name evidence="5" type="ORF">SJ2017_2794</name>
</gene>
<evidence type="ECO:0000256" key="1">
    <source>
        <dbReference type="ARBA" id="ARBA00022723"/>
    </source>
</evidence>
<dbReference type="Pfam" id="PF09413">
    <property type="entry name" value="DUF2007"/>
    <property type="match status" value="1"/>
</dbReference>
<reference evidence="5 6" key="1">
    <citation type="submission" date="2017-03" db="EMBL/GenBank/DDBJ databases">
        <title>Genome sequencing of Shewanella japonica KCTC 22435.</title>
        <authorList>
            <person name="Kim K.M."/>
        </authorList>
    </citation>
    <scope>NUCLEOTIDE SEQUENCE [LARGE SCALE GENOMIC DNA]</scope>
    <source>
        <strain evidence="5 6">KCTC 22435</strain>
    </source>
</reference>
<keyword evidence="3" id="KW-0862">Zinc</keyword>
<protein>
    <recommendedName>
        <fullName evidence="4">RanBP2-type domain-containing protein</fullName>
    </recommendedName>
</protein>
<dbReference type="InterPro" id="IPR001876">
    <property type="entry name" value="Znf_RanBP2"/>
</dbReference>
<keyword evidence="6" id="KW-1185">Reference proteome</keyword>
<evidence type="ECO:0000313" key="6">
    <source>
        <dbReference type="Proteomes" id="UP000191820"/>
    </source>
</evidence>
<dbReference type="RefSeq" id="WP_055026183.1">
    <property type="nucleotide sequence ID" value="NZ_CANMJJ010000035.1"/>
</dbReference>
<dbReference type="PROSITE" id="PS01358">
    <property type="entry name" value="ZF_RANBP2_1"/>
    <property type="match status" value="1"/>
</dbReference>
<evidence type="ECO:0000256" key="3">
    <source>
        <dbReference type="ARBA" id="ARBA00022833"/>
    </source>
</evidence>
<evidence type="ECO:0000259" key="4">
    <source>
        <dbReference type="PROSITE" id="PS01358"/>
    </source>
</evidence>
<dbReference type="Proteomes" id="UP000191820">
    <property type="component" value="Chromosome"/>
</dbReference>
<keyword evidence="1" id="KW-0479">Metal-binding</keyword>
<organism evidence="5 6">
    <name type="scientific">Shewanella japonica</name>
    <dbReference type="NCBI Taxonomy" id="93973"/>
    <lineage>
        <taxon>Bacteria</taxon>
        <taxon>Pseudomonadati</taxon>
        <taxon>Pseudomonadota</taxon>
        <taxon>Gammaproteobacteria</taxon>
        <taxon>Alteromonadales</taxon>
        <taxon>Shewanellaceae</taxon>
        <taxon>Shewanella</taxon>
    </lineage>
</organism>
<name>A0ABM6JP01_9GAMM</name>
<dbReference type="InterPro" id="IPR018551">
    <property type="entry name" value="DUF2007"/>
</dbReference>
<evidence type="ECO:0000256" key="2">
    <source>
        <dbReference type="ARBA" id="ARBA00022771"/>
    </source>
</evidence>
<dbReference type="InterPro" id="IPR055999">
    <property type="entry name" value="DUF7577"/>
</dbReference>
<sequence length="105" mass="11922">MEDRKVLLTGGNLLQAHTWKGLLETHGIMVELTGEALVGGVGELPTEMQTVDLWVNQHQVEKARNLLESHDMERPQWQCLQCHEMNEGSFELCWQCSSPQSTPHN</sequence>
<feature type="domain" description="RanBP2-type" evidence="4">
    <location>
        <begin position="77"/>
        <end position="96"/>
    </location>
</feature>
<dbReference type="Pfam" id="PF24463">
    <property type="entry name" value="DUF7577"/>
    <property type="match status" value="1"/>
</dbReference>
<dbReference type="EMBL" id="CP020472">
    <property type="protein sequence ID" value="ARD23075.1"/>
    <property type="molecule type" value="Genomic_DNA"/>
</dbReference>
<proteinExistence type="predicted"/>